<dbReference type="SUPFAM" id="SSF51306">
    <property type="entry name" value="LexA/Signal peptidase"/>
    <property type="match status" value="1"/>
</dbReference>
<dbReference type="PATRIC" id="fig|33888.3.peg.3157"/>
<comment type="subcellular location">
    <subcellularLocation>
        <location evidence="1">Membrane</location>
    </subcellularLocation>
</comment>
<evidence type="ECO:0000256" key="1">
    <source>
        <dbReference type="ARBA" id="ARBA00004370"/>
    </source>
</evidence>
<dbReference type="CDD" id="cd06530">
    <property type="entry name" value="S26_SPase_I"/>
    <property type="match status" value="1"/>
</dbReference>
<dbReference type="InterPro" id="IPR001733">
    <property type="entry name" value="Peptidase_S26B"/>
</dbReference>
<evidence type="ECO:0000259" key="7">
    <source>
        <dbReference type="Pfam" id="PF10502"/>
    </source>
</evidence>
<protein>
    <recommendedName>
        <fullName evidence="5">Signal peptidase I</fullName>
        <ecNumber evidence="5">3.4.21.89</ecNumber>
    </recommendedName>
</protein>
<evidence type="ECO:0000256" key="4">
    <source>
        <dbReference type="ARBA" id="ARBA00023136"/>
    </source>
</evidence>
<dbReference type="STRING" id="33888.A6122_2810"/>
<dbReference type="InterPro" id="IPR036286">
    <property type="entry name" value="LexA/Signal_pep-like_sf"/>
</dbReference>
<keyword evidence="3 6" id="KW-1133">Transmembrane helix</keyword>
<dbReference type="NCBIfam" id="TIGR02228">
    <property type="entry name" value="sigpep_I_arch"/>
    <property type="match status" value="1"/>
</dbReference>
<evidence type="ECO:0000256" key="2">
    <source>
        <dbReference type="ARBA" id="ARBA00022692"/>
    </source>
</evidence>
<dbReference type="GO" id="GO:0009003">
    <property type="term" value="F:signal peptidase activity"/>
    <property type="evidence" value="ECO:0007669"/>
    <property type="project" value="UniProtKB-EC"/>
</dbReference>
<evidence type="ECO:0000256" key="3">
    <source>
        <dbReference type="ARBA" id="ARBA00022989"/>
    </source>
</evidence>
<dbReference type="EMBL" id="CP015515">
    <property type="protein sequence ID" value="AND17919.1"/>
    <property type="molecule type" value="Genomic_DNA"/>
</dbReference>
<dbReference type="InterPro" id="IPR019533">
    <property type="entry name" value="Peptidase_S26"/>
</dbReference>
<name>A0A160KW03_9MICO</name>
<gene>
    <name evidence="8" type="ORF">A6122_2810</name>
</gene>
<dbReference type="RefSeq" id="WP_068256450.1">
    <property type="nucleotide sequence ID" value="NZ_CP015515.1"/>
</dbReference>
<dbReference type="OrthoDB" id="4315104at2"/>
<reference evidence="8 9" key="1">
    <citation type="submission" date="2016-05" db="EMBL/GenBank/DDBJ databases">
        <title>Complete genome sequence of Rathayibacter tritici NCPPB 1953.</title>
        <authorList>
            <person name="Park J."/>
            <person name="Lee H.-H."/>
            <person name="Lee S.-W."/>
            <person name="Seo Y.-S."/>
        </authorList>
    </citation>
    <scope>NUCLEOTIDE SEQUENCE [LARGE SCALE GENOMIC DNA]</scope>
    <source>
        <strain evidence="8 9">NCPPB 1953</strain>
    </source>
</reference>
<feature type="transmembrane region" description="Helical" evidence="6">
    <location>
        <begin position="151"/>
        <end position="170"/>
    </location>
</feature>
<evidence type="ECO:0000256" key="6">
    <source>
        <dbReference type="SAM" id="Phobius"/>
    </source>
</evidence>
<feature type="domain" description="Peptidase S26" evidence="7">
    <location>
        <begin position="15"/>
        <end position="83"/>
    </location>
</feature>
<dbReference type="GO" id="GO:0006465">
    <property type="term" value="P:signal peptide processing"/>
    <property type="evidence" value="ECO:0007669"/>
    <property type="project" value="UniProtKB-UniRule"/>
</dbReference>
<dbReference type="KEGG" id="rtn:A6122_2810"/>
<keyword evidence="4 6" id="KW-0472">Membrane</keyword>
<proteinExistence type="predicted"/>
<accession>A0A160KW03</accession>
<sequence length="178" mass="18856">MTFLRALLGGLVALVAVAGLTVFALSALGLVRLVPVLSNSMAPGMPVGSLALTLPVDQAEIRAGDVIVFTDPDDPGRRVIHRVTLVYSEAEAAALRGREPGQLALTTKGDNNESADPWIVTIADQRIWRENSVVPLLGWPSIALAHPEARFALFAAGGAVVVGALLLAIWRRPEEVPR</sequence>
<dbReference type="PANTHER" id="PTHR10806:SF6">
    <property type="entry name" value="SIGNAL PEPTIDASE COMPLEX CATALYTIC SUBUNIT SEC11"/>
    <property type="match status" value="1"/>
</dbReference>
<dbReference type="PANTHER" id="PTHR10806">
    <property type="entry name" value="SIGNAL PEPTIDASE COMPLEX CATALYTIC SUBUNIT SEC11"/>
    <property type="match status" value="1"/>
</dbReference>
<evidence type="ECO:0000256" key="5">
    <source>
        <dbReference type="NCBIfam" id="TIGR02228"/>
    </source>
</evidence>
<evidence type="ECO:0000313" key="8">
    <source>
        <dbReference type="EMBL" id="AND17919.1"/>
    </source>
</evidence>
<keyword evidence="2 6" id="KW-0812">Transmembrane</keyword>
<keyword evidence="9" id="KW-1185">Reference proteome</keyword>
<dbReference type="GO" id="GO:0016020">
    <property type="term" value="C:membrane"/>
    <property type="evidence" value="ECO:0007669"/>
    <property type="project" value="UniProtKB-SubCell"/>
</dbReference>
<dbReference type="Pfam" id="PF10502">
    <property type="entry name" value="Peptidase_S26"/>
    <property type="match status" value="1"/>
</dbReference>
<evidence type="ECO:0000313" key="9">
    <source>
        <dbReference type="Proteomes" id="UP000077071"/>
    </source>
</evidence>
<dbReference type="Proteomes" id="UP000077071">
    <property type="component" value="Chromosome"/>
</dbReference>
<dbReference type="GO" id="GO:0004252">
    <property type="term" value="F:serine-type endopeptidase activity"/>
    <property type="evidence" value="ECO:0007669"/>
    <property type="project" value="UniProtKB-UniRule"/>
</dbReference>
<dbReference type="EC" id="3.4.21.89" evidence="5"/>
<dbReference type="AlphaFoldDB" id="A0A160KW03"/>
<organism evidence="8 9">
    <name type="scientific">Rathayibacter tritici</name>
    <dbReference type="NCBI Taxonomy" id="33888"/>
    <lineage>
        <taxon>Bacteria</taxon>
        <taxon>Bacillati</taxon>
        <taxon>Actinomycetota</taxon>
        <taxon>Actinomycetes</taxon>
        <taxon>Micrococcales</taxon>
        <taxon>Microbacteriaceae</taxon>
        <taxon>Rathayibacter</taxon>
    </lineage>
</organism>